<keyword evidence="2" id="KW-0238">DNA-binding</keyword>
<dbReference type="PANTHER" id="PTHR43537">
    <property type="entry name" value="TRANSCRIPTIONAL REGULATOR, GNTR FAMILY"/>
    <property type="match status" value="1"/>
</dbReference>
<evidence type="ECO:0000259" key="4">
    <source>
        <dbReference type="PROSITE" id="PS50949"/>
    </source>
</evidence>
<dbReference type="SUPFAM" id="SSF48008">
    <property type="entry name" value="GntR ligand-binding domain-like"/>
    <property type="match status" value="1"/>
</dbReference>
<evidence type="ECO:0000256" key="2">
    <source>
        <dbReference type="ARBA" id="ARBA00023125"/>
    </source>
</evidence>
<dbReference type="EMBL" id="CADIJO010000015">
    <property type="protein sequence ID" value="CAB3723100.1"/>
    <property type="molecule type" value="Genomic_DNA"/>
</dbReference>
<dbReference type="PANTHER" id="PTHR43537:SF49">
    <property type="entry name" value="TRANSCRIPTIONAL REGULATORY PROTEIN"/>
    <property type="match status" value="1"/>
</dbReference>
<gene>
    <name evidence="5" type="primary">mcbR_2</name>
    <name evidence="5" type="ORF">LMG3458_04142</name>
</gene>
<dbReference type="InterPro" id="IPR000524">
    <property type="entry name" value="Tscrpt_reg_HTH_GntR"/>
</dbReference>
<dbReference type="Pfam" id="PF07729">
    <property type="entry name" value="FCD"/>
    <property type="match status" value="1"/>
</dbReference>
<accession>A0A6S7AJY4</accession>
<evidence type="ECO:0000313" key="6">
    <source>
        <dbReference type="Proteomes" id="UP000494111"/>
    </source>
</evidence>
<dbReference type="GO" id="GO:0003677">
    <property type="term" value="F:DNA binding"/>
    <property type="evidence" value="ECO:0007669"/>
    <property type="project" value="UniProtKB-KW"/>
</dbReference>
<evidence type="ECO:0000256" key="1">
    <source>
        <dbReference type="ARBA" id="ARBA00023015"/>
    </source>
</evidence>
<dbReference type="CDD" id="cd07377">
    <property type="entry name" value="WHTH_GntR"/>
    <property type="match status" value="1"/>
</dbReference>
<dbReference type="Pfam" id="PF00392">
    <property type="entry name" value="GntR"/>
    <property type="match status" value="1"/>
</dbReference>
<dbReference type="SMART" id="SM00895">
    <property type="entry name" value="FCD"/>
    <property type="match status" value="1"/>
</dbReference>
<reference evidence="5 6" key="1">
    <citation type="submission" date="2020-04" db="EMBL/GenBank/DDBJ databases">
        <authorList>
            <person name="De Canck E."/>
        </authorList>
    </citation>
    <scope>NUCLEOTIDE SEQUENCE [LARGE SCALE GENOMIC DNA]</scope>
    <source>
        <strain evidence="5 6">LMG 3458</strain>
    </source>
</reference>
<dbReference type="RefSeq" id="WP_175193760.1">
    <property type="nucleotide sequence ID" value="NZ_CADIJO010000015.1"/>
</dbReference>
<dbReference type="InterPro" id="IPR036390">
    <property type="entry name" value="WH_DNA-bd_sf"/>
</dbReference>
<protein>
    <submittedName>
        <fullName evidence="5">HTH-type transcriptional regulator McbR</fullName>
    </submittedName>
</protein>
<evidence type="ECO:0000256" key="3">
    <source>
        <dbReference type="ARBA" id="ARBA00023163"/>
    </source>
</evidence>
<dbReference type="AlphaFoldDB" id="A0A6S7AJY4"/>
<evidence type="ECO:0000313" key="5">
    <source>
        <dbReference type="EMBL" id="CAB3723100.1"/>
    </source>
</evidence>
<dbReference type="GO" id="GO:0003700">
    <property type="term" value="F:DNA-binding transcription factor activity"/>
    <property type="evidence" value="ECO:0007669"/>
    <property type="project" value="InterPro"/>
</dbReference>
<proteinExistence type="predicted"/>
<dbReference type="SUPFAM" id="SSF46785">
    <property type="entry name" value="Winged helix' DNA-binding domain"/>
    <property type="match status" value="1"/>
</dbReference>
<dbReference type="Proteomes" id="UP000494111">
    <property type="component" value="Unassembled WGS sequence"/>
</dbReference>
<dbReference type="Gene3D" id="1.20.120.530">
    <property type="entry name" value="GntR ligand-binding domain-like"/>
    <property type="match status" value="1"/>
</dbReference>
<sequence>MTPVAGAASRDDDDTLPGRIARTLVERIITGQLRPGERVGQDALAAEFGASHVPVREAFRRVEARGLLVSEPRKGVRVSALDEASVLEITRMRGALESLALRYAIPAMTADDIGLAQAAIQAGEQAKDMQQWEAANRVFHEALYRPCAMPRLLASIDMLHESRERYMHVTAACVDWDPGSQREHQQLLAAVTKRDVERACRLLEAHIAEAGEILVQGLEKWRATVAGPG</sequence>
<keyword evidence="3" id="KW-0804">Transcription</keyword>
<name>A0A6S7AJY4_9BURK</name>
<dbReference type="InterPro" id="IPR036388">
    <property type="entry name" value="WH-like_DNA-bd_sf"/>
</dbReference>
<organism evidence="5 6">
    <name type="scientific">Achromobacter deleyi</name>
    <dbReference type="NCBI Taxonomy" id="1353891"/>
    <lineage>
        <taxon>Bacteria</taxon>
        <taxon>Pseudomonadati</taxon>
        <taxon>Pseudomonadota</taxon>
        <taxon>Betaproteobacteria</taxon>
        <taxon>Burkholderiales</taxon>
        <taxon>Alcaligenaceae</taxon>
        <taxon>Achromobacter</taxon>
    </lineage>
</organism>
<dbReference type="InterPro" id="IPR008920">
    <property type="entry name" value="TF_FadR/GntR_C"/>
</dbReference>
<keyword evidence="1" id="KW-0805">Transcription regulation</keyword>
<dbReference type="Gene3D" id="1.10.10.10">
    <property type="entry name" value="Winged helix-like DNA-binding domain superfamily/Winged helix DNA-binding domain"/>
    <property type="match status" value="1"/>
</dbReference>
<feature type="domain" description="HTH gntR-type" evidence="4">
    <location>
        <begin position="14"/>
        <end position="81"/>
    </location>
</feature>
<dbReference type="PROSITE" id="PS50949">
    <property type="entry name" value="HTH_GNTR"/>
    <property type="match status" value="1"/>
</dbReference>
<dbReference type="InterPro" id="IPR011711">
    <property type="entry name" value="GntR_C"/>
</dbReference>
<dbReference type="SMART" id="SM00345">
    <property type="entry name" value="HTH_GNTR"/>
    <property type="match status" value="1"/>
</dbReference>